<feature type="domain" description="Rieske" evidence="5">
    <location>
        <begin position="12"/>
        <end position="105"/>
    </location>
</feature>
<dbReference type="Pfam" id="PF00355">
    <property type="entry name" value="Rieske"/>
    <property type="match status" value="1"/>
</dbReference>
<evidence type="ECO:0000313" key="9">
    <source>
        <dbReference type="Proteomes" id="UP000296733"/>
    </source>
</evidence>
<dbReference type="EMBL" id="FNVN01000004">
    <property type="protein sequence ID" value="SEG57509.1"/>
    <property type="molecule type" value="Genomic_DNA"/>
</dbReference>
<reference evidence="6 9" key="2">
    <citation type="journal article" date="2019" name="Nat. Commun.">
        <title>A new type of DNA phosphorothioation-based antiviral system in archaea.</title>
        <authorList>
            <person name="Xiong L."/>
            <person name="Liu S."/>
            <person name="Chen S."/>
            <person name="Xiao Y."/>
            <person name="Zhu B."/>
            <person name="Gao Y."/>
            <person name="Zhang Y."/>
            <person name="Chen B."/>
            <person name="Luo J."/>
            <person name="Deng Z."/>
            <person name="Chen X."/>
            <person name="Wang L."/>
            <person name="Chen S."/>
        </authorList>
    </citation>
    <scope>NUCLEOTIDE SEQUENCE [LARGE SCALE GENOMIC DNA]</scope>
    <source>
        <strain evidence="6 9">CGMCC 1.10331</strain>
        <plasmid evidence="6 9">unnamed1</plasmid>
    </source>
</reference>
<dbReference type="GO" id="GO:0046872">
    <property type="term" value="F:metal ion binding"/>
    <property type="evidence" value="ECO:0007669"/>
    <property type="project" value="UniProtKB-KW"/>
</dbReference>
<reference evidence="7 8" key="1">
    <citation type="submission" date="2016-10" db="EMBL/GenBank/DDBJ databases">
        <authorList>
            <person name="de Groot N.N."/>
        </authorList>
    </citation>
    <scope>NUCLEOTIDE SEQUENCE [LARGE SCALE GENOMIC DNA]</scope>
    <source>
        <strain evidence="7 8">CGMCC 1.10331</strain>
    </source>
</reference>
<evidence type="ECO:0000256" key="4">
    <source>
        <dbReference type="ARBA" id="ARBA00023014"/>
    </source>
</evidence>
<geneLocation type="plasmid" evidence="6">
    <name>unnamed1</name>
</geneLocation>
<dbReference type="InterPro" id="IPR036922">
    <property type="entry name" value="Rieske_2Fe-2S_sf"/>
</dbReference>
<keyword evidence="6" id="KW-0614">Plasmid</keyword>
<dbReference type="PANTHER" id="PTHR21496">
    <property type="entry name" value="FERREDOXIN-RELATED"/>
    <property type="match status" value="1"/>
</dbReference>
<sequence length="107" mass="11694">MTDTSAEESSLHRVASVGEIEAGESSVVDVDGEQVALFRIDDEYFALSNVCPHQGGPLGQGRVEDECVYCPWHGWQFDVESGEHVQGDDTVPTYDVVVEDGEIHVRA</sequence>
<keyword evidence="1" id="KW-0001">2Fe-2S</keyword>
<organism evidence="7 8">
    <name type="scientific">Halobellus limi</name>
    <dbReference type="NCBI Taxonomy" id="699433"/>
    <lineage>
        <taxon>Archaea</taxon>
        <taxon>Methanobacteriati</taxon>
        <taxon>Methanobacteriota</taxon>
        <taxon>Stenosarchaea group</taxon>
        <taxon>Halobacteria</taxon>
        <taxon>Halobacteriales</taxon>
        <taxon>Haloferacaceae</taxon>
        <taxon>Halobellus</taxon>
    </lineage>
</organism>
<accession>A0A1H6B9P1</accession>
<keyword evidence="2" id="KW-0479">Metal-binding</keyword>
<evidence type="ECO:0000256" key="2">
    <source>
        <dbReference type="ARBA" id="ARBA00022723"/>
    </source>
</evidence>
<keyword evidence="4" id="KW-0411">Iron-sulfur</keyword>
<dbReference type="Gene3D" id="2.102.10.10">
    <property type="entry name" value="Rieske [2Fe-2S] iron-sulphur domain"/>
    <property type="match status" value="1"/>
</dbReference>
<evidence type="ECO:0000313" key="7">
    <source>
        <dbReference type="EMBL" id="SEG57509.1"/>
    </source>
</evidence>
<name>A0A1H6B9P1_9EURY</name>
<keyword evidence="8" id="KW-1185">Reference proteome</keyword>
<dbReference type="AlphaFoldDB" id="A0A1H6B9P1"/>
<protein>
    <submittedName>
        <fullName evidence="6 7">Nitrite reductase</fullName>
    </submittedName>
</protein>
<evidence type="ECO:0000256" key="1">
    <source>
        <dbReference type="ARBA" id="ARBA00022714"/>
    </source>
</evidence>
<dbReference type="EMBL" id="CP031312">
    <property type="protein sequence ID" value="QCC49214.1"/>
    <property type="molecule type" value="Genomic_DNA"/>
</dbReference>
<keyword evidence="3" id="KW-0408">Iron</keyword>
<proteinExistence type="predicted"/>
<dbReference type="PANTHER" id="PTHR21496:SF23">
    <property type="entry name" value="3-PHENYLPROPIONATE_CINNAMIC ACID DIOXYGENASE FERREDOXIN SUBUNIT"/>
    <property type="match status" value="1"/>
</dbReference>
<evidence type="ECO:0000259" key="5">
    <source>
        <dbReference type="PROSITE" id="PS51296"/>
    </source>
</evidence>
<evidence type="ECO:0000313" key="6">
    <source>
        <dbReference type="EMBL" id="QCC49214.1"/>
    </source>
</evidence>
<dbReference type="OrthoDB" id="6837at2157"/>
<evidence type="ECO:0000313" key="8">
    <source>
        <dbReference type="Proteomes" id="UP000236740"/>
    </source>
</evidence>
<evidence type="ECO:0000256" key="3">
    <source>
        <dbReference type="ARBA" id="ARBA00023004"/>
    </source>
</evidence>
<dbReference type="PROSITE" id="PS51296">
    <property type="entry name" value="RIESKE"/>
    <property type="match status" value="1"/>
</dbReference>
<dbReference type="GO" id="GO:0051537">
    <property type="term" value="F:2 iron, 2 sulfur cluster binding"/>
    <property type="evidence" value="ECO:0007669"/>
    <property type="project" value="UniProtKB-KW"/>
</dbReference>
<dbReference type="GeneID" id="39859584"/>
<dbReference type="KEGG" id="hlm:DV707_15800"/>
<dbReference type="Proteomes" id="UP000236740">
    <property type="component" value="Unassembled WGS sequence"/>
</dbReference>
<dbReference type="InterPro" id="IPR017941">
    <property type="entry name" value="Rieske_2Fe-2S"/>
</dbReference>
<dbReference type="Proteomes" id="UP000296733">
    <property type="component" value="Plasmid unnamed1"/>
</dbReference>
<dbReference type="SUPFAM" id="SSF50022">
    <property type="entry name" value="ISP domain"/>
    <property type="match status" value="1"/>
</dbReference>
<dbReference type="RefSeq" id="WP_103992378.1">
    <property type="nucleotide sequence ID" value="NZ_CP031312.1"/>
</dbReference>
<gene>
    <name evidence="6" type="ORF">DV707_15800</name>
    <name evidence="7" type="ORF">SAMN04488133_2686</name>
</gene>